<evidence type="ECO:0000256" key="7">
    <source>
        <dbReference type="ARBA" id="ARBA00023012"/>
    </source>
</evidence>
<dbReference type="GO" id="GO:0000155">
    <property type="term" value="F:phosphorelay sensor kinase activity"/>
    <property type="evidence" value="ECO:0007669"/>
    <property type="project" value="InterPro"/>
</dbReference>
<sequence>MQMIHRLRRNFILLASAAVFLLVFIVLLLVNVSNYVQTMDDIDSDLHYIASHGGVIPVKTAPAERGWFSTGERGSNTDEFSYQTRFFSVLADKEGNIKNVNTKNTASFSDAEAVEYARTSVSSGNAEGIFEKDKAFYAYLITTDEKENRLIVIMDCTREFAFIHALWRFSGILGIFCIIVYIAVFAVLSKWVMRPFVDNMESQKRFITNAGHELKTPIAIISANAEAIEMINGKNQWTESILKQVKRQTDLINRLVALSRIGEYGSDEAQKREVDVTETVRTVIDSFRPVAEEQQKNIQSTVDKNIKVFAIQRSIYELTNILVDNAVKYCDDKGTIYISLKAKKRRKKNFALTVANDFTAGKGVDYSRFFERFYRGDESHNSEKSGFGIGLSMAEEFARSMKGVLTVTWRDGVIFFTVTV</sequence>
<evidence type="ECO:0000256" key="2">
    <source>
        <dbReference type="ARBA" id="ARBA00004370"/>
    </source>
</evidence>
<keyword evidence="7" id="KW-0902">Two-component regulatory system</keyword>
<dbReference type="GO" id="GO:0005886">
    <property type="term" value="C:plasma membrane"/>
    <property type="evidence" value="ECO:0007669"/>
    <property type="project" value="TreeGrafter"/>
</dbReference>
<gene>
    <name evidence="10" type="ORF">HMPREF0080_01949</name>
</gene>
<dbReference type="AlphaFoldDB" id="G9YJU5"/>
<dbReference type="EMBL" id="AGCJ01000086">
    <property type="protein sequence ID" value="EHM38081.1"/>
    <property type="molecule type" value="Genomic_DNA"/>
</dbReference>
<dbReference type="Proteomes" id="UP000005481">
    <property type="component" value="Unassembled WGS sequence"/>
</dbReference>
<keyword evidence="8" id="KW-0812">Transmembrane</keyword>
<dbReference type="PANTHER" id="PTHR45453">
    <property type="entry name" value="PHOSPHATE REGULON SENSOR PROTEIN PHOR"/>
    <property type="match status" value="1"/>
</dbReference>
<dbReference type="Pfam" id="PF02518">
    <property type="entry name" value="HATPase_c"/>
    <property type="match status" value="1"/>
</dbReference>
<dbReference type="PATRIC" id="fig|861450.3.peg.1802"/>
<dbReference type="PROSITE" id="PS50109">
    <property type="entry name" value="HIS_KIN"/>
    <property type="match status" value="1"/>
</dbReference>
<keyword evidence="6 10" id="KW-0418">Kinase</keyword>
<dbReference type="InterPro" id="IPR003661">
    <property type="entry name" value="HisK_dim/P_dom"/>
</dbReference>
<dbReference type="PANTHER" id="PTHR45453:SF1">
    <property type="entry name" value="PHOSPHATE REGULON SENSOR PROTEIN PHOR"/>
    <property type="match status" value="1"/>
</dbReference>
<dbReference type="InterPro" id="IPR036097">
    <property type="entry name" value="HisK_dim/P_sf"/>
</dbReference>
<comment type="caution">
    <text evidence="10">The sequence shown here is derived from an EMBL/GenBank/DDBJ whole genome shotgun (WGS) entry which is preliminary data.</text>
</comment>
<dbReference type="InterPro" id="IPR036890">
    <property type="entry name" value="HATPase_C_sf"/>
</dbReference>
<evidence type="ECO:0000256" key="3">
    <source>
        <dbReference type="ARBA" id="ARBA00012438"/>
    </source>
</evidence>
<evidence type="ECO:0000313" key="11">
    <source>
        <dbReference type="Proteomes" id="UP000005481"/>
    </source>
</evidence>
<dbReference type="InterPro" id="IPR050351">
    <property type="entry name" value="BphY/WalK/GraS-like"/>
</dbReference>
<dbReference type="EC" id="2.7.13.3" evidence="3"/>
<keyword evidence="4" id="KW-0597">Phosphoprotein</keyword>
<dbReference type="OrthoDB" id="9813151at2"/>
<evidence type="ECO:0000259" key="9">
    <source>
        <dbReference type="PROSITE" id="PS50109"/>
    </source>
</evidence>
<dbReference type="HOGENOM" id="CLU_000445_89_6_9"/>
<dbReference type="GO" id="GO:0016036">
    <property type="term" value="P:cellular response to phosphate starvation"/>
    <property type="evidence" value="ECO:0007669"/>
    <property type="project" value="TreeGrafter"/>
</dbReference>
<keyword evidence="11" id="KW-1185">Reference proteome</keyword>
<evidence type="ECO:0000256" key="8">
    <source>
        <dbReference type="SAM" id="Phobius"/>
    </source>
</evidence>
<organism evidence="10 11">
    <name type="scientific">Anaeroglobus geminatus F0357</name>
    <dbReference type="NCBI Taxonomy" id="861450"/>
    <lineage>
        <taxon>Bacteria</taxon>
        <taxon>Bacillati</taxon>
        <taxon>Bacillota</taxon>
        <taxon>Negativicutes</taxon>
        <taxon>Veillonellales</taxon>
        <taxon>Veillonellaceae</taxon>
        <taxon>Anaeroglobus</taxon>
    </lineage>
</organism>
<reference evidence="10 11" key="1">
    <citation type="submission" date="2011-08" db="EMBL/GenBank/DDBJ databases">
        <authorList>
            <person name="Weinstock G."/>
            <person name="Sodergren E."/>
            <person name="Clifton S."/>
            <person name="Fulton L."/>
            <person name="Fulton B."/>
            <person name="Courtney L."/>
            <person name="Fronick C."/>
            <person name="Harrison M."/>
            <person name="Strong C."/>
            <person name="Farmer C."/>
            <person name="Delahaunty K."/>
            <person name="Markovic C."/>
            <person name="Hall O."/>
            <person name="Minx P."/>
            <person name="Tomlinson C."/>
            <person name="Mitreva M."/>
            <person name="Hou S."/>
            <person name="Chen J."/>
            <person name="Wollam A."/>
            <person name="Pepin K.H."/>
            <person name="Johnson M."/>
            <person name="Bhonagiri V."/>
            <person name="Zhang X."/>
            <person name="Suruliraj S."/>
            <person name="Warren W."/>
            <person name="Chinwalla A."/>
            <person name="Mardis E.R."/>
            <person name="Wilson R.K."/>
        </authorList>
    </citation>
    <scope>NUCLEOTIDE SEQUENCE [LARGE SCALE GENOMIC DNA]</scope>
    <source>
        <strain evidence="10 11">F0357</strain>
    </source>
</reference>
<feature type="domain" description="Histidine kinase" evidence="9">
    <location>
        <begin position="209"/>
        <end position="420"/>
    </location>
</feature>
<dbReference type="STRING" id="861450.HMPREF0080_01949"/>
<dbReference type="SMART" id="SM00387">
    <property type="entry name" value="HATPase_c"/>
    <property type="match status" value="1"/>
</dbReference>
<comment type="subcellular location">
    <subcellularLocation>
        <location evidence="2">Membrane</location>
    </subcellularLocation>
</comment>
<keyword evidence="5" id="KW-0808">Transferase</keyword>
<dbReference type="InterPro" id="IPR005467">
    <property type="entry name" value="His_kinase_dom"/>
</dbReference>
<evidence type="ECO:0000256" key="6">
    <source>
        <dbReference type="ARBA" id="ARBA00022777"/>
    </source>
</evidence>
<dbReference type="Pfam" id="PF00512">
    <property type="entry name" value="HisKA"/>
    <property type="match status" value="1"/>
</dbReference>
<evidence type="ECO:0000256" key="1">
    <source>
        <dbReference type="ARBA" id="ARBA00000085"/>
    </source>
</evidence>
<accession>G9YJU5</accession>
<dbReference type="GO" id="GO:0004721">
    <property type="term" value="F:phosphoprotein phosphatase activity"/>
    <property type="evidence" value="ECO:0007669"/>
    <property type="project" value="TreeGrafter"/>
</dbReference>
<protein>
    <recommendedName>
        <fullName evidence="3">histidine kinase</fullName>
        <ecNumber evidence="3">2.7.13.3</ecNumber>
    </recommendedName>
</protein>
<dbReference type="SUPFAM" id="SSF47384">
    <property type="entry name" value="Homodimeric domain of signal transducing histidine kinase"/>
    <property type="match status" value="1"/>
</dbReference>
<dbReference type="SUPFAM" id="SSF55874">
    <property type="entry name" value="ATPase domain of HSP90 chaperone/DNA topoisomerase II/histidine kinase"/>
    <property type="match status" value="1"/>
</dbReference>
<keyword evidence="8" id="KW-1133">Transmembrane helix</keyword>
<keyword evidence="8" id="KW-0472">Membrane</keyword>
<evidence type="ECO:0000256" key="5">
    <source>
        <dbReference type="ARBA" id="ARBA00022679"/>
    </source>
</evidence>
<dbReference type="Gene3D" id="3.30.565.10">
    <property type="entry name" value="Histidine kinase-like ATPase, C-terminal domain"/>
    <property type="match status" value="1"/>
</dbReference>
<dbReference type="eggNOG" id="COG0642">
    <property type="taxonomic scope" value="Bacteria"/>
</dbReference>
<dbReference type="SMART" id="SM00388">
    <property type="entry name" value="HisKA"/>
    <property type="match status" value="1"/>
</dbReference>
<dbReference type="InterPro" id="IPR003594">
    <property type="entry name" value="HATPase_dom"/>
</dbReference>
<dbReference type="Gene3D" id="1.10.287.130">
    <property type="match status" value="1"/>
</dbReference>
<evidence type="ECO:0000313" key="10">
    <source>
        <dbReference type="EMBL" id="EHM38081.1"/>
    </source>
</evidence>
<name>G9YJU5_9FIRM</name>
<dbReference type="RefSeq" id="WP_006790915.1">
    <property type="nucleotide sequence ID" value="NZ_JH417613.1"/>
</dbReference>
<proteinExistence type="predicted"/>
<feature type="transmembrane region" description="Helical" evidence="8">
    <location>
        <begin position="166"/>
        <end position="188"/>
    </location>
</feature>
<comment type="catalytic activity">
    <reaction evidence="1">
        <text>ATP + protein L-histidine = ADP + protein N-phospho-L-histidine.</text>
        <dbReference type="EC" id="2.7.13.3"/>
    </reaction>
</comment>
<evidence type="ECO:0000256" key="4">
    <source>
        <dbReference type="ARBA" id="ARBA00022553"/>
    </source>
</evidence>
<dbReference type="CDD" id="cd00082">
    <property type="entry name" value="HisKA"/>
    <property type="match status" value="1"/>
</dbReference>
<dbReference type="CDD" id="cd00075">
    <property type="entry name" value="HATPase"/>
    <property type="match status" value="1"/>
</dbReference>